<dbReference type="PROSITE" id="PS51704">
    <property type="entry name" value="GP_PDE"/>
    <property type="match status" value="1"/>
</dbReference>
<dbReference type="InterPro" id="IPR017946">
    <property type="entry name" value="PLC-like_Pdiesterase_TIM-brl"/>
</dbReference>
<dbReference type="Pfam" id="PF03009">
    <property type="entry name" value="GDPD"/>
    <property type="match status" value="1"/>
</dbReference>
<comment type="caution">
    <text evidence="2">The sequence shown here is derived from an EMBL/GenBank/DDBJ whole genome shotgun (WGS) entry which is preliminary data.</text>
</comment>
<dbReference type="EMBL" id="BAABKB010000040">
    <property type="protein sequence ID" value="GAA5033225.1"/>
    <property type="molecule type" value="Genomic_DNA"/>
</dbReference>
<dbReference type="PANTHER" id="PTHR46211">
    <property type="entry name" value="GLYCEROPHOSPHORYL DIESTER PHOSPHODIESTERASE"/>
    <property type="match status" value="1"/>
</dbReference>
<keyword evidence="3" id="KW-1185">Reference proteome</keyword>
<dbReference type="SUPFAM" id="SSF51695">
    <property type="entry name" value="PLC-like phosphodiesterases"/>
    <property type="match status" value="1"/>
</dbReference>
<dbReference type="CDD" id="cd08566">
    <property type="entry name" value="GDPD_AtGDE_like"/>
    <property type="match status" value="1"/>
</dbReference>
<sequence length="436" mass="45399">MLTFNDLPDVFYSAHRGGAGEAPENTLEALRAGARWAEVLDLDTQVLGDGTPVLMHDSTVDRTTSASGPVTGYGIAQWQALRCNPSYWFASGYPSLPAPTVEQALDAFGGRRVMTVEAKNPDGVDELARLILDRSLAESVLINTNDVETVAAVRSAGCRAHLWRSAAQMTGDDFPALVAAGADVLDVDQAASDTLIRQAVAAAPPLGAWAHTVTRRCQRDRLLGLGCRGIVTDHPGYVTGRAPARTSDSLAAGWGNGYVPSGTAPRPALLSGGVLHFDWTSGTQVLLLGELAPVDAGTFTVEAKFSLSAATSRPWVGLHLALDDADAALKSTSVVHDGYTCQFTGGGNLAVYRDDAAPRTSALLTSVAAGGTVAADTTYTLRVTVTPTQVRVTVPELGTAVATATDSTHRGPMSLYLGRAASSAGVTAKAWDITAV</sequence>
<reference evidence="3" key="1">
    <citation type="journal article" date="2019" name="Int. J. Syst. Evol. Microbiol.">
        <title>The Global Catalogue of Microorganisms (GCM) 10K type strain sequencing project: providing services to taxonomists for standard genome sequencing and annotation.</title>
        <authorList>
            <consortium name="The Broad Institute Genomics Platform"/>
            <consortium name="The Broad Institute Genome Sequencing Center for Infectious Disease"/>
            <person name="Wu L."/>
            <person name="Ma J."/>
        </authorList>
    </citation>
    <scope>NUCLEOTIDE SEQUENCE [LARGE SCALE GENOMIC DNA]</scope>
    <source>
        <strain evidence="3">JCM 18409</strain>
    </source>
</reference>
<dbReference type="Gene3D" id="3.20.20.190">
    <property type="entry name" value="Phosphatidylinositol (PI) phosphodiesterase"/>
    <property type="match status" value="1"/>
</dbReference>
<protein>
    <recommendedName>
        <fullName evidence="1">GP-PDE domain-containing protein</fullName>
    </recommendedName>
</protein>
<dbReference type="RefSeq" id="WP_345657432.1">
    <property type="nucleotide sequence ID" value="NZ_BAABKB010000040.1"/>
</dbReference>
<evidence type="ECO:0000313" key="2">
    <source>
        <dbReference type="EMBL" id="GAA5033225.1"/>
    </source>
</evidence>
<proteinExistence type="predicted"/>
<dbReference type="PANTHER" id="PTHR46211:SF14">
    <property type="entry name" value="GLYCEROPHOSPHODIESTER PHOSPHODIESTERASE"/>
    <property type="match status" value="1"/>
</dbReference>
<feature type="domain" description="GP-PDE" evidence="1">
    <location>
        <begin position="10"/>
        <end position="242"/>
    </location>
</feature>
<organism evidence="2 3">
    <name type="scientific">Streptomyces siamensis</name>
    <dbReference type="NCBI Taxonomy" id="1274986"/>
    <lineage>
        <taxon>Bacteria</taxon>
        <taxon>Bacillati</taxon>
        <taxon>Actinomycetota</taxon>
        <taxon>Actinomycetes</taxon>
        <taxon>Kitasatosporales</taxon>
        <taxon>Streptomycetaceae</taxon>
        <taxon>Streptomyces</taxon>
    </lineage>
</organism>
<evidence type="ECO:0000259" key="1">
    <source>
        <dbReference type="PROSITE" id="PS51704"/>
    </source>
</evidence>
<accession>A0ABP9JLI5</accession>
<dbReference type="Proteomes" id="UP001501759">
    <property type="component" value="Unassembled WGS sequence"/>
</dbReference>
<evidence type="ECO:0000313" key="3">
    <source>
        <dbReference type="Proteomes" id="UP001501759"/>
    </source>
</evidence>
<dbReference type="Gene3D" id="2.60.120.560">
    <property type="entry name" value="Exo-inulinase, domain 1"/>
    <property type="match status" value="1"/>
</dbReference>
<name>A0ABP9JLI5_9ACTN</name>
<gene>
    <name evidence="2" type="ORF">GCM10023335_76500</name>
</gene>
<dbReference type="InterPro" id="IPR030395">
    <property type="entry name" value="GP_PDE_dom"/>
</dbReference>